<dbReference type="AlphaFoldDB" id="A0A2T1E1Z8"/>
<proteinExistence type="predicted"/>
<protein>
    <submittedName>
        <fullName evidence="1">Uncharacterized protein</fullName>
    </submittedName>
</protein>
<gene>
    <name evidence="1" type="ORF">C7B82_18885</name>
</gene>
<comment type="caution">
    <text evidence="1">The sequence shown here is derived from an EMBL/GenBank/DDBJ whole genome shotgun (WGS) entry which is preliminary data.</text>
</comment>
<dbReference type="EMBL" id="PVWK01000100">
    <property type="protein sequence ID" value="PSB26747.1"/>
    <property type="molecule type" value="Genomic_DNA"/>
</dbReference>
<accession>A0A2T1E1Z8</accession>
<organism evidence="1 2">
    <name type="scientific">Stenomitos frigidus ULC18</name>
    <dbReference type="NCBI Taxonomy" id="2107698"/>
    <lineage>
        <taxon>Bacteria</taxon>
        <taxon>Bacillati</taxon>
        <taxon>Cyanobacteriota</taxon>
        <taxon>Cyanophyceae</taxon>
        <taxon>Leptolyngbyales</taxon>
        <taxon>Leptolyngbyaceae</taxon>
        <taxon>Stenomitos</taxon>
    </lineage>
</organism>
<evidence type="ECO:0000313" key="2">
    <source>
        <dbReference type="Proteomes" id="UP000239576"/>
    </source>
</evidence>
<name>A0A2T1E1Z8_9CYAN</name>
<keyword evidence="2" id="KW-1185">Reference proteome</keyword>
<evidence type="ECO:0000313" key="1">
    <source>
        <dbReference type="EMBL" id="PSB26747.1"/>
    </source>
</evidence>
<dbReference type="Proteomes" id="UP000239576">
    <property type="component" value="Unassembled WGS sequence"/>
</dbReference>
<reference evidence="1 2" key="2">
    <citation type="submission" date="2018-03" db="EMBL/GenBank/DDBJ databases">
        <title>The ancient ancestry and fast evolution of plastids.</title>
        <authorList>
            <person name="Moore K.R."/>
            <person name="Magnabosco C."/>
            <person name="Momper L."/>
            <person name="Gold D.A."/>
            <person name="Bosak T."/>
            <person name="Fournier G.P."/>
        </authorList>
    </citation>
    <scope>NUCLEOTIDE SEQUENCE [LARGE SCALE GENOMIC DNA]</scope>
    <source>
        <strain evidence="1 2">ULC18</strain>
    </source>
</reference>
<reference evidence="2" key="1">
    <citation type="submission" date="2018-02" db="EMBL/GenBank/DDBJ databases">
        <authorList>
            <person name="Moore K."/>
            <person name="Momper L."/>
        </authorList>
    </citation>
    <scope>NUCLEOTIDE SEQUENCE [LARGE SCALE GENOMIC DNA]</scope>
    <source>
        <strain evidence="2">ULC18</strain>
    </source>
</reference>
<sequence>MKLAMTLQDEIIKILLDKLAIGGLLLLGGFLINKAIEKLKYAEALKNEITKQRFITRLQLIERQLTEFYWPVYLRLQKDNVVWERMLDKSKEDSGPLQKIGAVIEIDFILPNHEEMVKVIESKIHLAQLDRELLEALLSYIRHVAVYKAARSAGFTDLHNTQKDLLPPWPENLYPEIERRTKALQNEYDDLLARYKDF</sequence>